<evidence type="ECO:0000256" key="7">
    <source>
        <dbReference type="SAM" id="MobiDB-lite"/>
    </source>
</evidence>
<dbReference type="Proteomes" id="UP000694401">
    <property type="component" value="Unassembled WGS sequence"/>
</dbReference>
<keyword evidence="5" id="KW-0175">Coiled coil</keyword>
<dbReference type="InterPro" id="IPR049899">
    <property type="entry name" value="Znf_C2HC_C3H"/>
</dbReference>
<evidence type="ECO:0000256" key="5">
    <source>
        <dbReference type="ARBA" id="ARBA00023054"/>
    </source>
</evidence>
<evidence type="ECO:0000256" key="1">
    <source>
        <dbReference type="ARBA" id="ARBA00010843"/>
    </source>
</evidence>
<evidence type="ECO:0000313" key="9">
    <source>
        <dbReference type="Ensembl" id="ENSZLMP00000016653.1"/>
    </source>
</evidence>
<evidence type="ECO:0000256" key="2">
    <source>
        <dbReference type="ARBA" id="ARBA00022723"/>
    </source>
</evidence>
<dbReference type="GO" id="GO:0008270">
    <property type="term" value="F:zinc ion binding"/>
    <property type="evidence" value="ECO:0007669"/>
    <property type="project" value="UniProtKB-KW"/>
</dbReference>
<evidence type="ECO:0000313" key="10">
    <source>
        <dbReference type="Proteomes" id="UP000694401"/>
    </source>
</evidence>
<dbReference type="InterPro" id="IPR026104">
    <property type="entry name" value="ZNF_C2HC_dom_1C"/>
</dbReference>
<keyword evidence="10" id="KW-1185">Reference proteome</keyword>
<dbReference type="PANTHER" id="PTHR14649">
    <property type="entry name" value="ZINC FINGER C2HC DOMAIN-CONTAINING PROTEIN 1C"/>
    <property type="match status" value="1"/>
</dbReference>
<organism evidence="9 10">
    <name type="scientific">Zosterops lateralis melanops</name>
    <dbReference type="NCBI Taxonomy" id="1220523"/>
    <lineage>
        <taxon>Eukaryota</taxon>
        <taxon>Metazoa</taxon>
        <taxon>Chordata</taxon>
        <taxon>Craniata</taxon>
        <taxon>Vertebrata</taxon>
        <taxon>Euteleostomi</taxon>
        <taxon>Archelosauria</taxon>
        <taxon>Archosauria</taxon>
        <taxon>Dinosauria</taxon>
        <taxon>Saurischia</taxon>
        <taxon>Theropoda</taxon>
        <taxon>Coelurosauria</taxon>
        <taxon>Aves</taxon>
        <taxon>Neognathae</taxon>
        <taxon>Neoaves</taxon>
        <taxon>Telluraves</taxon>
        <taxon>Australaves</taxon>
        <taxon>Passeriformes</taxon>
        <taxon>Sylvioidea</taxon>
        <taxon>Zosteropidae</taxon>
        <taxon>Zosterops</taxon>
    </lineage>
</organism>
<feature type="domain" description="C2HC/C3H-type" evidence="8">
    <location>
        <begin position="124"/>
        <end position="153"/>
    </location>
</feature>
<dbReference type="AlphaFoldDB" id="A0A8D2PT62"/>
<keyword evidence="3 6" id="KW-0863">Zinc-finger</keyword>
<dbReference type="PANTHER" id="PTHR14649:SF1">
    <property type="entry name" value="ZINC FINGER C2HC DOMAIN-CONTAINING PROTEIN 1C"/>
    <property type="match status" value="1"/>
</dbReference>
<protein>
    <recommendedName>
        <fullName evidence="8">C2HC/C3H-type domain-containing protein</fullName>
    </recommendedName>
</protein>
<sequence length="167" mass="19303">AQAWQLLVNAAEQEVFGQCTFCKRKFLCMRLEKHMSICGKNQDSKRKVFDSRKARARGTELEQYQQGKSSRNPQVITPPKKNNWKQKHEALIHIMSQARQAQQTLAKGRKVCDLPLLTPNENPDYVACTYCGRKFAPRVAERHIPKCKNIKNRPPPPPQKRPSMYSK</sequence>
<reference evidence="9" key="2">
    <citation type="submission" date="2025-09" db="UniProtKB">
        <authorList>
            <consortium name="Ensembl"/>
        </authorList>
    </citation>
    <scope>IDENTIFICATION</scope>
</reference>
<dbReference type="Gene3D" id="3.30.160.60">
    <property type="entry name" value="Classic Zinc Finger"/>
    <property type="match status" value="1"/>
</dbReference>
<keyword evidence="4" id="KW-0862">Zinc</keyword>
<feature type="compositionally biased region" description="Polar residues" evidence="7">
    <location>
        <begin position="62"/>
        <end position="75"/>
    </location>
</feature>
<feature type="compositionally biased region" description="Basic and acidic residues" evidence="7">
    <location>
        <begin position="48"/>
        <end position="60"/>
    </location>
</feature>
<feature type="region of interest" description="Disordered" evidence="7">
    <location>
        <begin position="48"/>
        <end position="83"/>
    </location>
</feature>
<dbReference type="Ensembl" id="ENSZLMT00000017114.1">
    <property type="protein sequence ID" value="ENSZLMP00000016653.1"/>
    <property type="gene ID" value="ENSZLMG00000011559.1"/>
</dbReference>
<feature type="region of interest" description="Disordered" evidence="7">
    <location>
        <begin position="146"/>
        <end position="167"/>
    </location>
</feature>
<accession>A0A8D2PT62</accession>
<evidence type="ECO:0000256" key="6">
    <source>
        <dbReference type="PROSITE-ProRule" id="PRU01371"/>
    </source>
</evidence>
<comment type="similarity">
    <text evidence="1">Belongs to the ZC2HC1 family.</text>
</comment>
<reference evidence="9" key="1">
    <citation type="submission" date="2025-08" db="UniProtKB">
        <authorList>
            <consortium name="Ensembl"/>
        </authorList>
    </citation>
    <scope>IDENTIFICATION</scope>
</reference>
<dbReference type="Pfam" id="PF13913">
    <property type="entry name" value="zf-C2HC_2"/>
    <property type="match status" value="2"/>
</dbReference>
<evidence type="ECO:0000259" key="8">
    <source>
        <dbReference type="PROSITE" id="PS52027"/>
    </source>
</evidence>
<proteinExistence type="inferred from homology"/>
<dbReference type="PROSITE" id="PS52027">
    <property type="entry name" value="ZF_C2HC_C3H"/>
    <property type="match status" value="1"/>
</dbReference>
<keyword evidence="2" id="KW-0479">Metal-binding</keyword>
<evidence type="ECO:0000256" key="3">
    <source>
        <dbReference type="ARBA" id="ARBA00022771"/>
    </source>
</evidence>
<evidence type="ECO:0000256" key="4">
    <source>
        <dbReference type="ARBA" id="ARBA00022833"/>
    </source>
</evidence>
<name>A0A8D2PT62_ZOSLA</name>